<comment type="caution">
    <text evidence="2">The sequence shown here is derived from an EMBL/GenBank/DDBJ whole genome shotgun (WGS) entry which is preliminary data.</text>
</comment>
<sequence length="98" mass="10820">MTEIDAIHISSGNVFSDLGFAPDDAAVMLIRIEVAAAIIKRIRKNGWASTQAARELDIPERLVSQIINTDLTSMSLDTLWTIAVRSGLNIELRLLEKD</sequence>
<name>A0A225SWS6_9BURK</name>
<reference evidence="2 3" key="1">
    <citation type="journal article" date="2010" name="Int. J. Syst. Evol. Microbiol.">
        <title>Reclassification of Herbaspirillum putei as a later heterotypic synonym of Herbaspirillum huttiense, with the description of H. huttiense subsp. huttiense subsp. nov. and H. huttiense subsp. putei subsp. nov., comb. nov., and description of Herbaspirillum aquaticum sp. nov.</title>
        <authorList>
            <person name="Dobritsa A.P."/>
            <person name="Reddy M.C."/>
            <person name="Samadpour M."/>
        </authorList>
    </citation>
    <scope>NUCLEOTIDE SEQUENCE [LARGE SCALE GENOMIC DNA]</scope>
    <source>
        <strain evidence="2 3">IEH 4430</strain>
    </source>
</reference>
<evidence type="ECO:0000313" key="3">
    <source>
        <dbReference type="Proteomes" id="UP000214747"/>
    </source>
</evidence>
<dbReference type="SUPFAM" id="SSF47413">
    <property type="entry name" value="lambda repressor-like DNA-binding domains"/>
    <property type="match status" value="1"/>
</dbReference>
<dbReference type="EMBL" id="NJGV01000005">
    <property type="protein sequence ID" value="OWY35633.1"/>
    <property type="molecule type" value="Genomic_DNA"/>
</dbReference>
<dbReference type="Proteomes" id="UP000214747">
    <property type="component" value="Unassembled WGS sequence"/>
</dbReference>
<dbReference type="Pfam" id="PF13744">
    <property type="entry name" value="HTH_37"/>
    <property type="match status" value="1"/>
</dbReference>
<proteinExistence type="predicted"/>
<dbReference type="RefSeq" id="WP_088754521.1">
    <property type="nucleotide sequence ID" value="NZ_NJGV01000005.1"/>
</dbReference>
<dbReference type="InterPro" id="IPR010982">
    <property type="entry name" value="Lambda_DNA-bd_dom_sf"/>
</dbReference>
<protein>
    <submittedName>
        <fullName evidence="2">Transcriptional regulator</fullName>
    </submittedName>
</protein>
<organism evidence="2 3">
    <name type="scientific">Herbaspirillum aquaticum</name>
    <dbReference type="NCBI Taxonomy" id="568783"/>
    <lineage>
        <taxon>Bacteria</taxon>
        <taxon>Pseudomonadati</taxon>
        <taxon>Pseudomonadota</taxon>
        <taxon>Betaproteobacteria</taxon>
        <taxon>Burkholderiales</taxon>
        <taxon>Oxalobacteraceae</taxon>
        <taxon>Herbaspirillum</taxon>
    </lineage>
</organism>
<gene>
    <name evidence="2" type="ORF">CEJ45_07430</name>
</gene>
<dbReference type="InterPro" id="IPR039554">
    <property type="entry name" value="HigA2-like_HTH"/>
</dbReference>
<dbReference type="GO" id="GO:0003677">
    <property type="term" value="F:DNA binding"/>
    <property type="evidence" value="ECO:0007669"/>
    <property type="project" value="InterPro"/>
</dbReference>
<evidence type="ECO:0000259" key="1">
    <source>
        <dbReference type="Pfam" id="PF13744"/>
    </source>
</evidence>
<dbReference type="Gene3D" id="1.10.260.40">
    <property type="entry name" value="lambda repressor-like DNA-binding domains"/>
    <property type="match status" value="1"/>
</dbReference>
<accession>A0A225SWS6</accession>
<dbReference type="AlphaFoldDB" id="A0A225SWS6"/>
<keyword evidence="3" id="KW-1185">Reference proteome</keyword>
<evidence type="ECO:0000313" key="2">
    <source>
        <dbReference type="EMBL" id="OWY35633.1"/>
    </source>
</evidence>
<feature type="domain" description="HigA2-like helix-turn-helix" evidence="1">
    <location>
        <begin position="14"/>
        <end position="93"/>
    </location>
</feature>